<comment type="caution">
    <text evidence="1">The sequence shown here is derived from an EMBL/GenBank/DDBJ whole genome shotgun (WGS) entry which is preliminary data.</text>
</comment>
<dbReference type="RefSeq" id="WP_253201926.1">
    <property type="nucleotide sequence ID" value="NZ_JAZHFS010000045.1"/>
</dbReference>
<dbReference type="Proteomes" id="UP001498469">
    <property type="component" value="Unassembled WGS sequence"/>
</dbReference>
<keyword evidence="2" id="KW-1185">Reference proteome</keyword>
<name>A0ABU7UWF6_9CLOT</name>
<evidence type="ECO:0000313" key="1">
    <source>
        <dbReference type="EMBL" id="MEF2115251.1"/>
    </source>
</evidence>
<gene>
    <name evidence="1" type="ORF">SJI18_23510</name>
</gene>
<organism evidence="1 2">
    <name type="scientific">Clostridium frigoriphilum</name>
    <dbReference type="NCBI Taxonomy" id="443253"/>
    <lineage>
        <taxon>Bacteria</taxon>
        <taxon>Bacillati</taxon>
        <taxon>Bacillota</taxon>
        <taxon>Clostridia</taxon>
        <taxon>Eubacteriales</taxon>
        <taxon>Clostridiaceae</taxon>
        <taxon>Clostridium</taxon>
    </lineage>
</organism>
<dbReference type="Pfam" id="PF16127">
    <property type="entry name" value="DUF4839"/>
    <property type="match status" value="1"/>
</dbReference>
<protein>
    <submittedName>
        <fullName evidence="1">DUF4839 domain-containing protein</fullName>
    </submittedName>
</protein>
<accession>A0ABU7UWF6</accession>
<dbReference type="EMBL" id="JAZHFS010000045">
    <property type="protein sequence ID" value="MEF2115251.1"/>
    <property type="molecule type" value="Genomic_DNA"/>
</dbReference>
<sequence>MINAGDYSKTSAIGPNFKFEDVGIYDLHLTGSKVPGNISERQKFRFTARVKKYDKSSQLFFLELVSAEVR</sequence>
<reference evidence="1 2" key="1">
    <citation type="submission" date="2023-11" db="EMBL/GenBank/DDBJ databases">
        <title>Draft genome sequence of a psychrophilic Clostridium strain from permafrost water brine.</title>
        <authorList>
            <person name="Shcherbakova V.A."/>
            <person name="Trubitsyn V.E."/>
            <person name="Zakharyuk A.G."/>
        </authorList>
    </citation>
    <scope>NUCLEOTIDE SEQUENCE [LARGE SCALE GENOMIC DNA]</scope>
    <source>
        <strain evidence="1 2">14F</strain>
    </source>
</reference>
<evidence type="ECO:0000313" key="2">
    <source>
        <dbReference type="Proteomes" id="UP001498469"/>
    </source>
</evidence>
<proteinExistence type="predicted"/>
<dbReference type="InterPro" id="IPR032290">
    <property type="entry name" value="DUF4839"/>
</dbReference>